<name>A0A2T9Z9B5_9FUNG</name>
<organism evidence="1 2">
    <name type="scientific">Smittium megazygosporum</name>
    <dbReference type="NCBI Taxonomy" id="133381"/>
    <lineage>
        <taxon>Eukaryota</taxon>
        <taxon>Fungi</taxon>
        <taxon>Fungi incertae sedis</taxon>
        <taxon>Zoopagomycota</taxon>
        <taxon>Kickxellomycotina</taxon>
        <taxon>Harpellomycetes</taxon>
        <taxon>Harpellales</taxon>
        <taxon>Legeriomycetaceae</taxon>
        <taxon>Smittium</taxon>
    </lineage>
</organism>
<accession>A0A2T9Z9B5</accession>
<dbReference type="Proteomes" id="UP000245609">
    <property type="component" value="Unassembled WGS sequence"/>
</dbReference>
<comment type="caution">
    <text evidence="1">The sequence shown here is derived from an EMBL/GenBank/DDBJ whole genome shotgun (WGS) entry which is preliminary data.</text>
</comment>
<feature type="non-terminal residue" evidence="1">
    <location>
        <position position="420"/>
    </location>
</feature>
<evidence type="ECO:0000313" key="1">
    <source>
        <dbReference type="EMBL" id="PVV01135.1"/>
    </source>
</evidence>
<protein>
    <submittedName>
        <fullName evidence="1">Uncharacterized protein</fullName>
    </submittedName>
</protein>
<dbReference type="STRING" id="133381.A0A2T9Z9B5"/>
<dbReference type="EMBL" id="MBFS01001332">
    <property type="protein sequence ID" value="PVV01135.1"/>
    <property type="molecule type" value="Genomic_DNA"/>
</dbReference>
<dbReference type="AlphaFoldDB" id="A0A2T9Z9B5"/>
<gene>
    <name evidence="1" type="ORF">BB560_004457</name>
</gene>
<keyword evidence="2" id="KW-1185">Reference proteome</keyword>
<dbReference type="OrthoDB" id="272985at2759"/>
<sequence>MKYYKQSVVIEYVEFTFQLLLLDPKTSAKVLNGDEIGQIIYARIPEDKNLSEMVNKIMIHSHGIAYNRDPSVCKKHFPTPVSNRTCHINIELVSNVNLIIFRKNLRFPSVTGLPIYLKNQKQVIFNKVDEIQQALGVSLITVDGHTFGSYQEADIFRGLLVSDNEWMLCFQEAINEGSVAQIYKLYNQEMQQDFIEQGMDNKQSTVALLQELQSRFILMRATLSQFGLPDVPMIRNLELEIDVGEYRSFVEANSASLNNKQRSFFSAHMRLSGKVALVCVSTELAATLYKNGFNAHTLFGIPVRESGPEVYVSTCSNVNKGDLDAADRLLKKVNGTELEFGEKIISNLWSGIQTWKLKVPQRFLSDPDFSTLLDSIGDGSTTINNIVVLSGFKHTYSVAEAIKHCFSELNDSELCSSASI</sequence>
<reference evidence="1 2" key="1">
    <citation type="journal article" date="2018" name="MBio">
        <title>Comparative Genomics Reveals the Core Gene Toolbox for the Fungus-Insect Symbiosis.</title>
        <authorList>
            <person name="Wang Y."/>
            <person name="Stata M."/>
            <person name="Wang W."/>
            <person name="Stajich J.E."/>
            <person name="White M.M."/>
            <person name="Moncalvo J.M."/>
        </authorList>
    </citation>
    <scope>NUCLEOTIDE SEQUENCE [LARGE SCALE GENOMIC DNA]</scope>
    <source>
        <strain evidence="1 2">SC-DP-2</strain>
    </source>
</reference>
<evidence type="ECO:0000313" key="2">
    <source>
        <dbReference type="Proteomes" id="UP000245609"/>
    </source>
</evidence>
<proteinExistence type="predicted"/>